<gene>
    <name evidence="3" type="ORF">J2Z76_000224</name>
</gene>
<evidence type="ECO:0000313" key="3">
    <source>
        <dbReference type="EMBL" id="MBP1924371.1"/>
    </source>
</evidence>
<dbReference type="Proteomes" id="UP001519342">
    <property type="component" value="Unassembled WGS sequence"/>
</dbReference>
<feature type="domain" description="Nucleoside transporter/FeoB GTPase Gate" evidence="2">
    <location>
        <begin position="19"/>
        <end position="113"/>
    </location>
</feature>
<dbReference type="RefSeq" id="WP_209510138.1">
    <property type="nucleotide sequence ID" value="NZ_JAGGKS010000001.1"/>
</dbReference>
<name>A0ABS4G9K1_9FIRM</name>
<dbReference type="EMBL" id="JAGGKS010000001">
    <property type="protein sequence ID" value="MBP1924371.1"/>
    <property type="molecule type" value="Genomic_DNA"/>
</dbReference>
<feature type="transmembrane region" description="Helical" evidence="1">
    <location>
        <begin position="116"/>
        <end position="136"/>
    </location>
</feature>
<organism evidence="3 4">
    <name type="scientific">Sedimentibacter acidaminivorans</name>
    <dbReference type="NCBI Taxonomy" id="913099"/>
    <lineage>
        <taxon>Bacteria</taxon>
        <taxon>Bacillati</taxon>
        <taxon>Bacillota</taxon>
        <taxon>Tissierellia</taxon>
        <taxon>Sedimentibacter</taxon>
    </lineage>
</organism>
<keyword evidence="1" id="KW-0472">Membrane</keyword>
<evidence type="ECO:0000313" key="4">
    <source>
        <dbReference type="Proteomes" id="UP001519342"/>
    </source>
</evidence>
<protein>
    <submittedName>
        <fullName evidence="3">Spore maturation protein SpmB</fullName>
    </submittedName>
</protein>
<feature type="transmembrane region" description="Helical" evidence="1">
    <location>
        <begin position="61"/>
        <end position="83"/>
    </location>
</feature>
<feature type="transmembrane region" description="Helical" evidence="1">
    <location>
        <begin position="21"/>
        <end position="49"/>
    </location>
</feature>
<proteinExistence type="predicted"/>
<evidence type="ECO:0000259" key="2">
    <source>
        <dbReference type="Pfam" id="PF07670"/>
    </source>
</evidence>
<keyword evidence="1" id="KW-1133">Transmembrane helix</keyword>
<reference evidence="3 4" key="1">
    <citation type="submission" date="2021-03" db="EMBL/GenBank/DDBJ databases">
        <title>Genomic Encyclopedia of Type Strains, Phase IV (KMG-IV): sequencing the most valuable type-strain genomes for metagenomic binning, comparative biology and taxonomic classification.</title>
        <authorList>
            <person name="Goeker M."/>
        </authorList>
    </citation>
    <scope>NUCLEOTIDE SEQUENCE [LARGE SCALE GENOMIC DNA]</scope>
    <source>
        <strain evidence="3 4">DSM 24004</strain>
    </source>
</reference>
<keyword evidence="1" id="KW-0812">Transmembrane</keyword>
<dbReference type="InterPro" id="IPR011642">
    <property type="entry name" value="Gate_dom"/>
</dbReference>
<sequence>MVTLDTFKRGFNNGIKTLIALLKLMVPIYIGVQLLSISGLLSIIATFFTPVMSFFGLPGEASLTLIVGYFSGIYGALGTLAAIKLNAVQATTIAIMTSIAHNLIAETAVIKKLGVSAWASIAVRLFFSILFGFLYYRIFG</sequence>
<dbReference type="Pfam" id="PF07670">
    <property type="entry name" value="Gate"/>
    <property type="match status" value="1"/>
</dbReference>
<evidence type="ECO:0000256" key="1">
    <source>
        <dbReference type="SAM" id="Phobius"/>
    </source>
</evidence>
<keyword evidence="4" id="KW-1185">Reference proteome</keyword>
<comment type="caution">
    <text evidence="3">The sequence shown here is derived from an EMBL/GenBank/DDBJ whole genome shotgun (WGS) entry which is preliminary data.</text>
</comment>
<accession>A0ABS4G9K1</accession>